<proteinExistence type="predicted"/>
<name>A0ABP6XPB0_9ACTN</name>
<comment type="caution">
    <text evidence="3">The sequence shown here is derived from an EMBL/GenBank/DDBJ whole genome shotgun (WGS) entry which is preliminary data.</text>
</comment>
<keyword evidence="4" id="KW-1185">Reference proteome</keyword>
<dbReference type="EMBL" id="BAABAA010000006">
    <property type="protein sequence ID" value="GAA3570027.1"/>
    <property type="molecule type" value="Genomic_DNA"/>
</dbReference>
<dbReference type="RefSeq" id="WP_344843367.1">
    <property type="nucleotide sequence ID" value="NZ_BAABAA010000006.1"/>
</dbReference>
<evidence type="ECO:0000256" key="1">
    <source>
        <dbReference type="SAM" id="MobiDB-lite"/>
    </source>
</evidence>
<feature type="compositionally biased region" description="Basic and acidic residues" evidence="1">
    <location>
        <begin position="26"/>
        <end position="39"/>
    </location>
</feature>
<dbReference type="PROSITE" id="PS51257">
    <property type="entry name" value="PROKAR_LIPOPROTEIN"/>
    <property type="match status" value="1"/>
</dbReference>
<feature type="chain" id="PRO_5045552700" evidence="2">
    <location>
        <begin position="26"/>
        <end position="362"/>
    </location>
</feature>
<organism evidence="3 4">
    <name type="scientific">Kribbella ginsengisoli</name>
    <dbReference type="NCBI Taxonomy" id="363865"/>
    <lineage>
        <taxon>Bacteria</taxon>
        <taxon>Bacillati</taxon>
        <taxon>Actinomycetota</taxon>
        <taxon>Actinomycetes</taxon>
        <taxon>Propionibacteriales</taxon>
        <taxon>Kribbellaceae</taxon>
        <taxon>Kribbella</taxon>
    </lineage>
</organism>
<evidence type="ECO:0000256" key="2">
    <source>
        <dbReference type="SAM" id="SignalP"/>
    </source>
</evidence>
<feature type="region of interest" description="Disordered" evidence="1">
    <location>
        <begin position="54"/>
        <end position="77"/>
    </location>
</feature>
<feature type="region of interest" description="Disordered" evidence="1">
    <location>
        <begin position="21"/>
        <end position="40"/>
    </location>
</feature>
<keyword evidence="2" id="KW-0732">Signal</keyword>
<feature type="signal peptide" evidence="2">
    <location>
        <begin position="1"/>
        <end position="25"/>
    </location>
</feature>
<evidence type="ECO:0000313" key="3">
    <source>
        <dbReference type="EMBL" id="GAA3570027.1"/>
    </source>
</evidence>
<dbReference type="Proteomes" id="UP001501222">
    <property type="component" value="Unassembled WGS sequence"/>
</dbReference>
<sequence>MKNSRIALSLVAVLALAGCGASSSAADKEPVKNGEDKSPLAEYMGDGFISNSGGPMMATRAIGGPNESSEEQLAKQRKIEESTAACMKSAGFDYVVVPPEQEKKGKFDEAFNLPPDKFAEQYGYGVSTIDWGKPDDAQNNDPNAKIRKALSPNAQKAYDKALNGQLAISGNGSGGVISMQPADGKGKPTDMGCRGKAAEEVYGKAEDHQADFAKFDSLFKDLDALRKRFEADQRVIDATAAWADCLADAGHSGFKKLEDPRSSISEKLDKLTGAKKDGGPTSAGGDGKGNVTVFQAPSLDKVPAAQLADLRKEEIELAKADQGCKKKVYDEPAKKAQYELEKEFVAANKTQLGAYRDSVSER</sequence>
<reference evidence="4" key="1">
    <citation type="journal article" date="2019" name="Int. J. Syst. Evol. Microbiol.">
        <title>The Global Catalogue of Microorganisms (GCM) 10K type strain sequencing project: providing services to taxonomists for standard genome sequencing and annotation.</title>
        <authorList>
            <consortium name="The Broad Institute Genomics Platform"/>
            <consortium name="The Broad Institute Genome Sequencing Center for Infectious Disease"/>
            <person name="Wu L."/>
            <person name="Ma J."/>
        </authorList>
    </citation>
    <scope>NUCLEOTIDE SEQUENCE [LARGE SCALE GENOMIC DNA]</scope>
    <source>
        <strain evidence="4">JCM 16928</strain>
    </source>
</reference>
<evidence type="ECO:0000313" key="4">
    <source>
        <dbReference type="Proteomes" id="UP001501222"/>
    </source>
</evidence>
<accession>A0ABP6XPB0</accession>
<feature type="region of interest" description="Disordered" evidence="1">
    <location>
        <begin position="271"/>
        <end position="292"/>
    </location>
</feature>
<protein>
    <submittedName>
        <fullName evidence="3">Uncharacterized protein</fullName>
    </submittedName>
</protein>
<gene>
    <name evidence="3" type="ORF">GCM10022235_44070</name>
</gene>